<keyword evidence="2" id="KW-0805">Transcription regulation</keyword>
<gene>
    <name evidence="6" type="ORF">HFRIS_005993</name>
</gene>
<dbReference type="SUPFAM" id="SSF46785">
    <property type="entry name" value="Winged helix' DNA-binding domain"/>
    <property type="match status" value="1"/>
</dbReference>
<dbReference type="CDD" id="cd08440">
    <property type="entry name" value="PBP2_LTTR_like_4"/>
    <property type="match status" value="1"/>
</dbReference>
<comment type="similarity">
    <text evidence="1">Belongs to the LysR transcriptional regulatory family.</text>
</comment>
<dbReference type="EMBL" id="AEEC02000006">
    <property type="protein sequence ID" value="EOA05620.1"/>
    <property type="molecule type" value="Genomic_DNA"/>
</dbReference>
<dbReference type="AlphaFoldDB" id="A0AAI9IGL7"/>
<dbReference type="Proteomes" id="UP000006772">
    <property type="component" value="Unassembled WGS sequence"/>
</dbReference>
<dbReference type="InterPro" id="IPR000847">
    <property type="entry name" value="LysR_HTH_N"/>
</dbReference>
<evidence type="ECO:0000259" key="5">
    <source>
        <dbReference type="PROSITE" id="PS50931"/>
    </source>
</evidence>
<dbReference type="Pfam" id="PF03466">
    <property type="entry name" value="LysR_substrate"/>
    <property type="match status" value="1"/>
</dbReference>
<evidence type="ECO:0000256" key="4">
    <source>
        <dbReference type="ARBA" id="ARBA00023163"/>
    </source>
</evidence>
<sequence>MRINIETSELQAFIAVARQSSFRAAAEGLFITQPALSRRIENLEQALQERLFDRTTRRVSLTPAGELFLVHAQAVMEELELAVKSVEQGMAQRRQHVTVACVPSVANNLLPQVLKPYARSHPNVRVRIIDESAADVLESVRKGEADFGVNFIGAQEAEIDFEELTRERYLAVMPAHHPLAAHVTLNWKSLAGEKLVSVSSSSGNRSLIDNAFARVPQRPVVQYETNHVAGAISLVAAGLGVALLPELALRNAPYKGIVARPVTSPVLSRAMGLISLKGRVLNPAAATLAQALRDAIMTRGKRSSAREG</sequence>
<dbReference type="PROSITE" id="PS50931">
    <property type="entry name" value="HTH_LYSR"/>
    <property type="match status" value="1"/>
</dbReference>
<dbReference type="FunFam" id="1.10.10.10:FF:000001">
    <property type="entry name" value="LysR family transcriptional regulator"/>
    <property type="match status" value="1"/>
</dbReference>
<comment type="caution">
    <text evidence="6">The sequence shown here is derived from an EMBL/GenBank/DDBJ whole genome shotgun (WGS) entry which is preliminary data.</text>
</comment>
<proteinExistence type="inferred from homology"/>
<dbReference type="InterPro" id="IPR036390">
    <property type="entry name" value="WH_DNA-bd_sf"/>
</dbReference>
<name>A0AAI9IGL7_9BURK</name>
<dbReference type="SUPFAM" id="SSF53850">
    <property type="entry name" value="Periplasmic binding protein-like II"/>
    <property type="match status" value="1"/>
</dbReference>
<evidence type="ECO:0000256" key="2">
    <source>
        <dbReference type="ARBA" id="ARBA00023015"/>
    </source>
</evidence>
<organism evidence="6 7">
    <name type="scientific">Herbaspirillum frisingense GSF30</name>
    <dbReference type="NCBI Taxonomy" id="864073"/>
    <lineage>
        <taxon>Bacteria</taxon>
        <taxon>Pseudomonadati</taxon>
        <taxon>Pseudomonadota</taxon>
        <taxon>Betaproteobacteria</taxon>
        <taxon>Burkholderiales</taxon>
        <taxon>Oxalobacteraceae</taxon>
        <taxon>Herbaspirillum</taxon>
    </lineage>
</organism>
<dbReference type="Gene3D" id="1.10.10.10">
    <property type="entry name" value="Winged helix-like DNA-binding domain superfamily/Winged helix DNA-binding domain"/>
    <property type="match status" value="1"/>
</dbReference>
<evidence type="ECO:0000256" key="1">
    <source>
        <dbReference type="ARBA" id="ARBA00009437"/>
    </source>
</evidence>
<keyword evidence="4" id="KW-0804">Transcription</keyword>
<dbReference type="PANTHER" id="PTHR30419">
    <property type="entry name" value="HTH-TYPE TRANSCRIPTIONAL REGULATOR YBHD"/>
    <property type="match status" value="1"/>
</dbReference>
<dbReference type="InterPro" id="IPR036388">
    <property type="entry name" value="WH-like_DNA-bd_sf"/>
</dbReference>
<dbReference type="RefSeq" id="WP_006462367.1">
    <property type="nucleotide sequence ID" value="NZ_AEEC02000006.1"/>
</dbReference>
<dbReference type="PRINTS" id="PR00039">
    <property type="entry name" value="HTHLYSR"/>
</dbReference>
<reference evidence="6 7" key="1">
    <citation type="journal article" date="2013" name="Front. Microbiol.">
        <title>The genome of the endophytic bacterium H. frisingense GSF30(T) identifies diverse strategies in the Herbaspirillum genus to interact with plants.</title>
        <authorList>
            <person name="Straub D."/>
            <person name="Rothballer M."/>
            <person name="Hartmann A."/>
            <person name="Ludewig U."/>
        </authorList>
    </citation>
    <scope>NUCLEOTIDE SEQUENCE [LARGE SCALE GENOMIC DNA]</scope>
    <source>
        <strain evidence="6 7">GSF30</strain>
    </source>
</reference>
<evidence type="ECO:0000256" key="3">
    <source>
        <dbReference type="ARBA" id="ARBA00023125"/>
    </source>
</evidence>
<dbReference type="GO" id="GO:0003677">
    <property type="term" value="F:DNA binding"/>
    <property type="evidence" value="ECO:0007669"/>
    <property type="project" value="UniProtKB-KW"/>
</dbReference>
<keyword evidence="3" id="KW-0238">DNA-binding</keyword>
<evidence type="ECO:0000313" key="7">
    <source>
        <dbReference type="Proteomes" id="UP000006772"/>
    </source>
</evidence>
<evidence type="ECO:0000313" key="6">
    <source>
        <dbReference type="EMBL" id="EOA05620.1"/>
    </source>
</evidence>
<dbReference type="Pfam" id="PF00126">
    <property type="entry name" value="HTH_1"/>
    <property type="match status" value="1"/>
</dbReference>
<protein>
    <submittedName>
        <fullName evidence="6">LysR family transcription regulator protein</fullName>
    </submittedName>
</protein>
<feature type="domain" description="HTH lysR-type" evidence="5">
    <location>
        <begin position="5"/>
        <end position="62"/>
    </location>
</feature>
<dbReference type="PANTHER" id="PTHR30419:SF8">
    <property type="entry name" value="NITROGEN ASSIMILATION TRANSCRIPTIONAL ACTIVATOR-RELATED"/>
    <property type="match status" value="1"/>
</dbReference>
<accession>A0AAI9IGL7</accession>
<dbReference type="Gene3D" id="3.40.190.290">
    <property type="match status" value="1"/>
</dbReference>
<dbReference type="GO" id="GO:0005829">
    <property type="term" value="C:cytosol"/>
    <property type="evidence" value="ECO:0007669"/>
    <property type="project" value="TreeGrafter"/>
</dbReference>
<dbReference type="InterPro" id="IPR005119">
    <property type="entry name" value="LysR_subst-bd"/>
</dbReference>
<dbReference type="InterPro" id="IPR050950">
    <property type="entry name" value="HTH-type_LysR_regulators"/>
</dbReference>
<dbReference type="GO" id="GO:0003700">
    <property type="term" value="F:DNA-binding transcription factor activity"/>
    <property type="evidence" value="ECO:0007669"/>
    <property type="project" value="InterPro"/>
</dbReference>